<evidence type="ECO:0000313" key="8">
    <source>
        <dbReference type="Proteomes" id="UP000676325"/>
    </source>
</evidence>
<proteinExistence type="inferred from homology"/>
<keyword evidence="8" id="KW-1185">Reference proteome</keyword>
<keyword evidence="5" id="KW-0804">Transcription</keyword>
<dbReference type="GO" id="GO:0003677">
    <property type="term" value="F:DNA binding"/>
    <property type="evidence" value="ECO:0007669"/>
    <property type="project" value="UniProtKB-KW"/>
</dbReference>
<evidence type="ECO:0000313" key="7">
    <source>
        <dbReference type="EMBL" id="MBR7827182.1"/>
    </source>
</evidence>
<dbReference type="PANTHER" id="PTHR43133">
    <property type="entry name" value="RNA POLYMERASE ECF-TYPE SIGMA FACTO"/>
    <property type="match status" value="1"/>
</dbReference>
<dbReference type="Proteomes" id="UP000676325">
    <property type="component" value="Unassembled WGS sequence"/>
</dbReference>
<reference evidence="7" key="1">
    <citation type="submission" date="2021-04" db="EMBL/GenBank/DDBJ databases">
        <title>Genome based classification of Actinospica acidithermotolerans sp. nov., an actinobacterium isolated from an Indonesian hot spring.</title>
        <authorList>
            <person name="Kusuma A.B."/>
            <person name="Putra K.E."/>
            <person name="Nafisah S."/>
            <person name="Loh J."/>
            <person name="Nouioui I."/>
            <person name="Goodfellow M."/>
        </authorList>
    </citation>
    <scope>NUCLEOTIDE SEQUENCE</scope>
    <source>
        <strain evidence="7">MGRD01-02</strain>
    </source>
</reference>
<protein>
    <recommendedName>
        <fullName evidence="6">RNA polymerase sigma factor 70 region 4 type 2 domain-containing protein</fullName>
    </recommendedName>
</protein>
<evidence type="ECO:0000259" key="6">
    <source>
        <dbReference type="Pfam" id="PF08281"/>
    </source>
</evidence>
<organism evidence="7 8">
    <name type="scientific">Actinospica acidithermotolerans</name>
    <dbReference type="NCBI Taxonomy" id="2828514"/>
    <lineage>
        <taxon>Bacteria</taxon>
        <taxon>Bacillati</taxon>
        <taxon>Actinomycetota</taxon>
        <taxon>Actinomycetes</taxon>
        <taxon>Catenulisporales</taxon>
        <taxon>Actinospicaceae</taxon>
        <taxon>Actinospica</taxon>
    </lineage>
</organism>
<name>A0A941EB41_9ACTN</name>
<dbReference type="EMBL" id="JAGSOH010000029">
    <property type="protein sequence ID" value="MBR7827182.1"/>
    <property type="molecule type" value="Genomic_DNA"/>
</dbReference>
<evidence type="ECO:0000256" key="2">
    <source>
        <dbReference type="ARBA" id="ARBA00023015"/>
    </source>
</evidence>
<dbReference type="InterPro" id="IPR036388">
    <property type="entry name" value="WH-like_DNA-bd_sf"/>
</dbReference>
<comment type="similarity">
    <text evidence="1">Belongs to the sigma-70 factor family. ECF subfamily.</text>
</comment>
<keyword evidence="4" id="KW-0238">DNA-binding</keyword>
<dbReference type="GO" id="GO:0016987">
    <property type="term" value="F:sigma factor activity"/>
    <property type="evidence" value="ECO:0007669"/>
    <property type="project" value="UniProtKB-KW"/>
</dbReference>
<dbReference type="SUPFAM" id="SSF88659">
    <property type="entry name" value="Sigma3 and sigma4 domains of RNA polymerase sigma factors"/>
    <property type="match status" value="1"/>
</dbReference>
<dbReference type="RefSeq" id="WP_212518327.1">
    <property type="nucleotide sequence ID" value="NZ_JAGSOH010000029.1"/>
</dbReference>
<dbReference type="GO" id="GO:0006352">
    <property type="term" value="P:DNA-templated transcription initiation"/>
    <property type="evidence" value="ECO:0007669"/>
    <property type="project" value="InterPro"/>
</dbReference>
<dbReference type="Pfam" id="PF08281">
    <property type="entry name" value="Sigma70_r4_2"/>
    <property type="match status" value="1"/>
</dbReference>
<comment type="caution">
    <text evidence="7">The sequence shown here is derived from an EMBL/GenBank/DDBJ whole genome shotgun (WGS) entry which is preliminary data.</text>
</comment>
<evidence type="ECO:0000256" key="5">
    <source>
        <dbReference type="ARBA" id="ARBA00023163"/>
    </source>
</evidence>
<gene>
    <name evidence="7" type="ORF">KDK95_12765</name>
</gene>
<evidence type="ECO:0000256" key="4">
    <source>
        <dbReference type="ARBA" id="ARBA00023125"/>
    </source>
</evidence>
<dbReference type="Gene3D" id="1.10.10.10">
    <property type="entry name" value="Winged helix-like DNA-binding domain superfamily/Winged helix DNA-binding domain"/>
    <property type="match status" value="1"/>
</dbReference>
<evidence type="ECO:0000256" key="3">
    <source>
        <dbReference type="ARBA" id="ARBA00023082"/>
    </source>
</evidence>
<dbReference type="AlphaFoldDB" id="A0A941EB41"/>
<dbReference type="InterPro" id="IPR013249">
    <property type="entry name" value="RNA_pol_sigma70_r4_t2"/>
</dbReference>
<accession>A0A941EB41</accession>
<evidence type="ECO:0000256" key="1">
    <source>
        <dbReference type="ARBA" id="ARBA00010641"/>
    </source>
</evidence>
<feature type="domain" description="RNA polymerase sigma factor 70 region 4 type 2" evidence="6">
    <location>
        <begin position="127"/>
        <end position="170"/>
    </location>
</feature>
<keyword evidence="2" id="KW-0805">Transcription regulation</keyword>
<dbReference type="PANTHER" id="PTHR43133:SF8">
    <property type="entry name" value="RNA POLYMERASE SIGMA FACTOR HI_1459-RELATED"/>
    <property type="match status" value="1"/>
</dbReference>
<sequence>MTGGTDPRSRSDRDRITFEAFYQKHQGTWSHYAFLHTADGRDAENITNYFTWRLVNSWSQALAQESVERFAWDLYKEVLERWLEERDAGSDFVRFAAFERAVRAVAWSGQFEALQESLWLYRGIFDLPERQHEVMVLMYVMHLDEERIAETLGIAAGSVRSNLRHARNRLEQEANARHLLHITDSEG</sequence>
<keyword evidence="3" id="KW-0731">Sigma factor</keyword>
<dbReference type="InterPro" id="IPR013324">
    <property type="entry name" value="RNA_pol_sigma_r3/r4-like"/>
</dbReference>
<dbReference type="InterPro" id="IPR039425">
    <property type="entry name" value="RNA_pol_sigma-70-like"/>
</dbReference>